<evidence type="ECO:0000313" key="1">
    <source>
        <dbReference type="EMBL" id="TVO78985.1"/>
    </source>
</evidence>
<protein>
    <submittedName>
        <fullName evidence="1">Uncharacterized protein</fullName>
    </submittedName>
</protein>
<evidence type="ECO:0000313" key="2">
    <source>
        <dbReference type="Proteomes" id="UP000316649"/>
    </source>
</evidence>
<comment type="caution">
    <text evidence="1">The sequence shown here is derived from an EMBL/GenBank/DDBJ whole genome shotgun (WGS) entry which is preliminary data.</text>
</comment>
<dbReference type="Proteomes" id="UP000316649">
    <property type="component" value="Unassembled WGS sequence"/>
</dbReference>
<name>A0A557SNI8_9GAMM</name>
<proteinExistence type="predicted"/>
<reference evidence="1 2" key="1">
    <citation type="submission" date="2019-07" db="EMBL/GenBank/DDBJ databases">
        <title>The pathways for chlorine oxyanion respiration interact through the shared metabolite chlorate.</title>
        <authorList>
            <person name="Barnum T.P."/>
            <person name="Cheng Y."/>
            <person name="Hill K.A."/>
            <person name="Lucas L.N."/>
            <person name="Carlson H.K."/>
            <person name="Coates J.D."/>
        </authorList>
    </citation>
    <scope>NUCLEOTIDE SEQUENCE [LARGE SCALE GENOMIC DNA]</scope>
    <source>
        <strain evidence="1 2">BK-1</strain>
    </source>
</reference>
<dbReference type="EMBL" id="VMNH01000001">
    <property type="protein sequence ID" value="TVO78985.1"/>
    <property type="molecule type" value="Genomic_DNA"/>
</dbReference>
<dbReference type="AlphaFoldDB" id="A0A557SNI8"/>
<accession>A0A557SNI8</accession>
<gene>
    <name evidence="1" type="ORF">FHP88_00015</name>
</gene>
<keyword evidence="2" id="KW-1185">Reference proteome</keyword>
<sequence>MSAHMNFSVVGASVPHVSQLPIAHNDAVTESEITVVQIPDGCWEPVDFLEGDETGTPSQLLATLYINSCPMHFEAYLVDELGEVADPKHHKAISLLKAALRDDEPWKSFQYGNRDYVMIAIPFGISR</sequence>
<organism evidence="1 2">
    <name type="scientific">Sedimenticola selenatireducens</name>
    <dbReference type="NCBI Taxonomy" id="191960"/>
    <lineage>
        <taxon>Bacteria</taxon>
        <taxon>Pseudomonadati</taxon>
        <taxon>Pseudomonadota</taxon>
        <taxon>Gammaproteobacteria</taxon>
        <taxon>Chromatiales</taxon>
        <taxon>Sedimenticolaceae</taxon>
        <taxon>Sedimenticola</taxon>
    </lineage>
</organism>